<evidence type="ECO:0000313" key="3">
    <source>
        <dbReference type="Proteomes" id="UP001164746"/>
    </source>
</evidence>
<accession>A0ABY7E9P1</accession>
<feature type="region of interest" description="Disordered" evidence="1">
    <location>
        <begin position="237"/>
        <end position="273"/>
    </location>
</feature>
<dbReference type="InterPro" id="IPR042838">
    <property type="entry name" value="KIAA1958"/>
</dbReference>
<dbReference type="PANTHER" id="PTHR46963:SF1">
    <property type="entry name" value="SIMILAR TO RIKEN CDNA E130308A19"/>
    <property type="match status" value="1"/>
</dbReference>
<name>A0ABY7E9P1_MYAAR</name>
<dbReference type="EMBL" id="CP111016">
    <property type="protein sequence ID" value="WAR05326.1"/>
    <property type="molecule type" value="Genomic_DNA"/>
</dbReference>
<protein>
    <recommendedName>
        <fullName evidence="4">DUF3504 domain-containing protein</fullName>
    </recommendedName>
</protein>
<evidence type="ECO:0000313" key="2">
    <source>
        <dbReference type="EMBL" id="WAR05326.1"/>
    </source>
</evidence>
<dbReference type="Proteomes" id="UP001164746">
    <property type="component" value="Chromosome 5"/>
</dbReference>
<evidence type="ECO:0008006" key="4">
    <source>
        <dbReference type="Google" id="ProtNLM"/>
    </source>
</evidence>
<feature type="compositionally biased region" description="Basic and acidic residues" evidence="1">
    <location>
        <begin position="257"/>
        <end position="273"/>
    </location>
</feature>
<sequence>MSLLREFKIGDVVQIGSNVEKGKIIDIYKPLGTFSMYKVHTYCTGEIKSAARHELVKGLPDQDFQDLFDCFSHNDIDQAMQTIANHELDLDNNNEVCVQSIPSTQLNLHTVPPADHTVHALLVHESIQPIAMNHSAQKRKAVHFEPQYNSTDLNSKRLLRSSILLLNTVNSKKNKNTDSKTKSNMKLIHQFLNSRNELREVCMIPSEELNILVQEFILCVRQKDGTEYEPSTLRGMISSLDSGARQRVSPDNGNTSEQRERSEKKGKGNRDKAANEVTDIEIDLLYKAGELGNHCPSSLLNTLWYNNTTHFGIRGGAMEHRIQGSTPLGVTDAQWKPTRLMLTTAQLAGDHPFYLSTITHQKFPEEEEQWFLRAPVGINKLKDLMKVMARNANLPALSSGERMTNTSVRKRLCQKLLQNNVPDTQAVLITGHKNANSSNYRVLSNLQQKNPSNLLSSRLVNEGLKKLNLLARSVYY</sequence>
<gene>
    <name evidence="2" type="ORF">MAR_020695</name>
</gene>
<dbReference type="PANTHER" id="PTHR46963">
    <property type="entry name" value="SIMILAR TO RIKEN CDNA E130308A19"/>
    <property type="match status" value="1"/>
</dbReference>
<evidence type="ECO:0000256" key="1">
    <source>
        <dbReference type="SAM" id="MobiDB-lite"/>
    </source>
</evidence>
<proteinExistence type="predicted"/>
<organism evidence="2 3">
    <name type="scientific">Mya arenaria</name>
    <name type="common">Soft-shell clam</name>
    <dbReference type="NCBI Taxonomy" id="6604"/>
    <lineage>
        <taxon>Eukaryota</taxon>
        <taxon>Metazoa</taxon>
        <taxon>Spiralia</taxon>
        <taxon>Lophotrochozoa</taxon>
        <taxon>Mollusca</taxon>
        <taxon>Bivalvia</taxon>
        <taxon>Autobranchia</taxon>
        <taxon>Heteroconchia</taxon>
        <taxon>Euheterodonta</taxon>
        <taxon>Imparidentia</taxon>
        <taxon>Neoheterodontei</taxon>
        <taxon>Myida</taxon>
        <taxon>Myoidea</taxon>
        <taxon>Myidae</taxon>
        <taxon>Mya</taxon>
    </lineage>
</organism>
<keyword evidence="3" id="KW-1185">Reference proteome</keyword>
<reference evidence="2" key="1">
    <citation type="submission" date="2022-11" db="EMBL/GenBank/DDBJ databases">
        <title>Centuries of genome instability and evolution in soft-shell clam transmissible cancer (bioRxiv).</title>
        <authorList>
            <person name="Hart S.F.M."/>
            <person name="Yonemitsu M.A."/>
            <person name="Giersch R.M."/>
            <person name="Beal B.F."/>
            <person name="Arriagada G."/>
            <person name="Davis B.W."/>
            <person name="Ostrander E.A."/>
            <person name="Goff S.P."/>
            <person name="Metzger M.J."/>
        </authorList>
    </citation>
    <scope>NUCLEOTIDE SEQUENCE</scope>
    <source>
        <strain evidence="2">MELC-2E11</strain>
        <tissue evidence="2">Siphon/mantle</tissue>
    </source>
</reference>